<evidence type="ECO:0008006" key="4">
    <source>
        <dbReference type="Google" id="ProtNLM"/>
    </source>
</evidence>
<name>A0A2S1RCW6_9ACTN</name>
<reference evidence="2 3" key="1">
    <citation type="submission" date="2016-04" db="EMBL/GenBank/DDBJ databases">
        <title>Complete genome sequence of Dietzia lutea YIM 80766T, a strain isolated from desert soil in Egypt.</title>
        <authorList>
            <person name="Zhao J."/>
            <person name="Hu B."/>
            <person name="Geng S."/>
            <person name="Nie Y."/>
            <person name="Tang Y."/>
        </authorList>
    </citation>
    <scope>NUCLEOTIDE SEQUENCE [LARGE SCALE GENOMIC DNA]</scope>
    <source>
        <strain evidence="2 3">YIM 80766</strain>
        <plasmid evidence="2 3">unnamed1</plasmid>
    </source>
</reference>
<proteinExistence type="predicted"/>
<keyword evidence="3" id="KW-1185">Reference proteome</keyword>
<evidence type="ECO:0000313" key="3">
    <source>
        <dbReference type="Proteomes" id="UP000244928"/>
    </source>
</evidence>
<sequence length="147" mass="15918">MSAGEMIEQPAGKGGLIGCTGRDDCDLEFDVNSVSRHSCDSHSPEGDYELVRVEIEARARQEIAYPDALDVFNLGSWSALTDDGYTLRSLDVTANCPGSDYSLLMYGINAGEKVRNTIDFVVPTNVAKLQLQPAALDGGGWNWNITD</sequence>
<dbReference type="AlphaFoldDB" id="A0A2S1RCW6"/>
<organism evidence="2 3">
    <name type="scientific">Dietzia lutea</name>
    <dbReference type="NCBI Taxonomy" id="546160"/>
    <lineage>
        <taxon>Bacteria</taxon>
        <taxon>Bacillati</taxon>
        <taxon>Actinomycetota</taxon>
        <taxon>Actinomycetes</taxon>
        <taxon>Mycobacteriales</taxon>
        <taxon>Dietziaceae</taxon>
        <taxon>Dietzia</taxon>
    </lineage>
</organism>
<accession>A0A2S1RCW6</accession>
<evidence type="ECO:0000256" key="1">
    <source>
        <dbReference type="ARBA" id="ARBA00022729"/>
    </source>
</evidence>
<keyword evidence="2" id="KW-0614">Plasmid</keyword>
<dbReference type="RefSeq" id="WP_108849398.1">
    <property type="nucleotide sequence ID" value="NZ_CP015450.1"/>
</dbReference>
<evidence type="ECO:0000313" key="2">
    <source>
        <dbReference type="EMBL" id="AWH94107.1"/>
    </source>
</evidence>
<dbReference type="Proteomes" id="UP000244928">
    <property type="component" value="Plasmid unnamed1"/>
</dbReference>
<gene>
    <name evidence="2" type="ORF">A6035_17280</name>
</gene>
<dbReference type="Gene3D" id="2.60.40.1240">
    <property type="match status" value="1"/>
</dbReference>
<geneLocation type="plasmid" evidence="2 3">
    <name>unnamed1</name>
</geneLocation>
<protein>
    <recommendedName>
        <fullName evidence="4">DUF4352 domain-containing protein</fullName>
    </recommendedName>
</protein>
<dbReference type="KEGG" id="dlu:A6035_17280"/>
<keyword evidence="1" id="KW-0732">Signal</keyword>
<dbReference type="InterPro" id="IPR029050">
    <property type="entry name" value="Immunoprotect_excell_Ig-like"/>
</dbReference>
<dbReference type="EMBL" id="CP015450">
    <property type="protein sequence ID" value="AWH94107.1"/>
    <property type="molecule type" value="Genomic_DNA"/>
</dbReference>